<organism evidence="1 2">
    <name type="scientific">Macrophomina phaseolina (strain MS6)</name>
    <name type="common">Charcoal rot fungus</name>
    <dbReference type="NCBI Taxonomy" id="1126212"/>
    <lineage>
        <taxon>Eukaryota</taxon>
        <taxon>Fungi</taxon>
        <taxon>Dikarya</taxon>
        <taxon>Ascomycota</taxon>
        <taxon>Pezizomycotina</taxon>
        <taxon>Dothideomycetes</taxon>
        <taxon>Dothideomycetes incertae sedis</taxon>
        <taxon>Botryosphaeriales</taxon>
        <taxon>Botryosphaeriaceae</taxon>
        <taxon>Macrophomina</taxon>
    </lineage>
</organism>
<name>K2RYC2_MACPH</name>
<gene>
    <name evidence="1" type="ORF">MPH_02909</name>
</gene>
<reference evidence="1 2" key="1">
    <citation type="journal article" date="2012" name="BMC Genomics">
        <title>Tools to kill: Genome of one of the most destructive plant pathogenic fungi Macrophomina phaseolina.</title>
        <authorList>
            <person name="Islam M.S."/>
            <person name="Haque M.S."/>
            <person name="Islam M.M."/>
            <person name="Emdad E.M."/>
            <person name="Halim A."/>
            <person name="Hossen Q.M.M."/>
            <person name="Hossain M.Z."/>
            <person name="Ahmed B."/>
            <person name="Rahim S."/>
            <person name="Rahman M.S."/>
            <person name="Alam M.M."/>
            <person name="Hou S."/>
            <person name="Wan X."/>
            <person name="Saito J.A."/>
            <person name="Alam M."/>
        </authorList>
    </citation>
    <scope>NUCLEOTIDE SEQUENCE [LARGE SCALE GENOMIC DNA]</scope>
    <source>
        <strain evidence="1 2">MS6</strain>
    </source>
</reference>
<evidence type="ECO:0000313" key="1">
    <source>
        <dbReference type="EMBL" id="EKG19763.1"/>
    </source>
</evidence>
<protein>
    <submittedName>
        <fullName evidence="1">Uncharacterized protein</fullName>
    </submittedName>
</protein>
<dbReference type="EMBL" id="AHHD01000109">
    <property type="protein sequence ID" value="EKG19763.1"/>
    <property type="molecule type" value="Genomic_DNA"/>
</dbReference>
<dbReference type="VEuPathDB" id="FungiDB:MPH_02909"/>
<evidence type="ECO:0000313" key="2">
    <source>
        <dbReference type="Proteomes" id="UP000007129"/>
    </source>
</evidence>
<accession>K2RYC2</accession>
<dbReference type="InParanoid" id="K2RYC2"/>
<comment type="caution">
    <text evidence="1">The sequence shown here is derived from an EMBL/GenBank/DDBJ whole genome shotgun (WGS) entry which is preliminary data.</text>
</comment>
<dbReference type="Proteomes" id="UP000007129">
    <property type="component" value="Unassembled WGS sequence"/>
</dbReference>
<proteinExistence type="predicted"/>
<dbReference type="AlphaFoldDB" id="K2RYC2"/>
<sequence>MLASTRAERVHLALSRWCKLVILGPQVGRSHDRRPYVQHDLYARFQRLWQTPARGHQKSPELAKSCAFPLSSRLLMTGYSQIHLPTSLDATACFSPSRRSWDGVFIWVRPEKAPQRRKEPRPCGSDGIIGYSAPGYYVLVLCGSSFRDSRDDRRCGFI</sequence>
<dbReference type="HOGENOM" id="CLU_1669702_0_0_1"/>